<dbReference type="NCBIfam" id="TIGR01200">
    <property type="entry name" value="GLPGLI"/>
    <property type="match status" value="1"/>
</dbReference>
<evidence type="ECO:0000313" key="2">
    <source>
        <dbReference type="EMBL" id="NKI30525.1"/>
    </source>
</evidence>
<comment type="caution">
    <text evidence="2">The sequence shown here is derived from an EMBL/GenBank/DDBJ whole genome shotgun (WGS) entry which is preliminary data.</text>
</comment>
<keyword evidence="1" id="KW-0732">Signal</keyword>
<feature type="chain" id="PRO_5045224762" evidence="1">
    <location>
        <begin position="22"/>
        <end position="279"/>
    </location>
</feature>
<evidence type="ECO:0000256" key="1">
    <source>
        <dbReference type="SAM" id="SignalP"/>
    </source>
</evidence>
<protein>
    <submittedName>
        <fullName evidence="2">GLPGLI family protein</fullName>
    </submittedName>
</protein>
<dbReference type="InterPro" id="IPR005901">
    <property type="entry name" value="GLPGLI"/>
</dbReference>
<accession>A0ABX1GNI2</accession>
<dbReference type="Pfam" id="PF09697">
    <property type="entry name" value="Porph_ging"/>
    <property type="match status" value="1"/>
</dbReference>
<feature type="signal peptide" evidence="1">
    <location>
        <begin position="1"/>
        <end position="21"/>
    </location>
</feature>
<sequence>MKYLLILLVLPLTLHVVPANAQEFTGFATYKSASKMSITMDSTQISSNEQNLINQRLMQAMQKEYKLTFNKSESNWKEVEKLENDAAGGGVEIVMIGMGGGNDGLLYKNTKDKNFVESTDSFGKLFLISGELEPYEWEMTSETKQIGRYTCYQAIAKRETTQISISDVNGEKEEKEETKIQTITAWYTPEIPVTHGPDDYWGLPGLIMEINNGNRVLVCNKVVLNPKEDVAIEIPSKGKKVTDEEYEVIMKEQVEKMNKMYGGGKRKGNGANIEIKIGG</sequence>
<dbReference type="Proteomes" id="UP000718451">
    <property type="component" value="Unassembled WGS sequence"/>
</dbReference>
<evidence type="ECO:0000313" key="3">
    <source>
        <dbReference type="Proteomes" id="UP000718451"/>
    </source>
</evidence>
<proteinExistence type="predicted"/>
<dbReference type="RefSeq" id="WP_168550768.1">
    <property type="nucleotide sequence ID" value="NZ_JAAWWL010000001.1"/>
</dbReference>
<gene>
    <name evidence="2" type="ORF">HCU67_01100</name>
</gene>
<organism evidence="2 3">
    <name type="scientific">Croceivirga thetidis</name>
    <dbReference type="NCBI Taxonomy" id="2721623"/>
    <lineage>
        <taxon>Bacteria</taxon>
        <taxon>Pseudomonadati</taxon>
        <taxon>Bacteroidota</taxon>
        <taxon>Flavobacteriia</taxon>
        <taxon>Flavobacteriales</taxon>
        <taxon>Flavobacteriaceae</taxon>
        <taxon>Croceivirga</taxon>
    </lineage>
</organism>
<reference evidence="2 3" key="1">
    <citation type="submission" date="2020-04" db="EMBL/GenBank/DDBJ databases">
        <authorList>
            <person name="Yoon J."/>
        </authorList>
    </citation>
    <scope>NUCLEOTIDE SEQUENCE [LARGE SCALE GENOMIC DNA]</scope>
    <source>
        <strain evidence="2 3">DJ-13</strain>
    </source>
</reference>
<keyword evidence="3" id="KW-1185">Reference proteome</keyword>
<name>A0ABX1GNI2_9FLAO</name>
<dbReference type="EMBL" id="JAAWWL010000001">
    <property type="protein sequence ID" value="NKI30525.1"/>
    <property type="molecule type" value="Genomic_DNA"/>
</dbReference>